<dbReference type="AlphaFoldDB" id="A0AAW0ZZE4"/>
<evidence type="ECO:0000256" key="1">
    <source>
        <dbReference type="SAM" id="MobiDB-lite"/>
    </source>
</evidence>
<keyword evidence="3" id="KW-1185">Reference proteome</keyword>
<organism evidence="2 3">
    <name type="scientific">Tetragonisca angustula</name>
    <dbReference type="NCBI Taxonomy" id="166442"/>
    <lineage>
        <taxon>Eukaryota</taxon>
        <taxon>Metazoa</taxon>
        <taxon>Ecdysozoa</taxon>
        <taxon>Arthropoda</taxon>
        <taxon>Hexapoda</taxon>
        <taxon>Insecta</taxon>
        <taxon>Pterygota</taxon>
        <taxon>Neoptera</taxon>
        <taxon>Endopterygota</taxon>
        <taxon>Hymenoptera</taxon>
        <taxon>Apocrita</taxon>
        <taxon>Aculeata</taxon>
        <taxon>Apoidea</taxon>
        <taxon>Anthophila</taxon>
        <taxon>Apidae</taxon>
        <taxon>Tetragonisca</taxon>
    </lineage>
</organism>
<protein>
    <submittedName>
        <fullName evidence="2">Uncharacterized protein</fullName>
    </submittedName>
</protein>
<evidence type="ECO:0000313" key="2">
    <source>
        <dbReference type="EMBL" id="KAK9302995.1"/>
    </source>
</evidence>
<name>A0AAW0ZZE4_9HYME</name>
<feature type="compositionally biased region" description="Low complexity" evidence="1">
    <location>
        <begin position="26"/>
        <end position="42"/>
    </location>
</feature>
<feature type="region of interest" description="Disordered" evidence="1">
    <location>
        <begin position="23"/>
        <end position="43"/>
    </location>
</feature>
<accession>A0AAW0ZZE4</accession>
<comment type="caution">
    <text evidence="2">The sequence shown here is derived from an EMBL/GenBank/DDBJ whole genome shotgun (WGS) entry which is preliminary data.</text>
</comment>
<proteinExistence type="predicted"/>
<gene>
    <name evidence="2" type="ORF">QLX08_005171</name>
</gene>
<dbReference type="Proteomes" id="UP001432146">
    <property type="component" value="Unassembled WGS sequence"/>
</dbReference>
<evidence type="ECO:0000313" key="3">
    <source>
        <dbReference type="Proteomes" id="UP001432146"/>
    </source>
</evidence>
<reference evidence="2 3" key="1">
    <citation type="submission" date="2024-05" db="EMBL/GenBank/DDBJ databases">
        <title>The nuclear and mitochondrial genome assemblies of Tetragonisca angustula (Apidae: Meliponini), a tiny yet remarkable pollinator in the Neotropics.</title>
        <authorList>
            <person name="Ferrari R."/>
            <person name="Ricardo P.C."/>
            <person name="Dias F.C."/>
            <person name="Araujo N.S."/>
            <person name="Soares D.O."/>
            <person name="Zhou Q.-S."/>
            <person name="Zhu C.-D."/>
            <person name="Coutinho L."/>
            <person name="Airas M.C."/>
            <person name="Batista T.M."/>
        </authorList>
    </citation>
    <scope>NUCLEOTIDE SEQUENCE [LARGE SCALE GENOMIC DNA]</scope>
    <source>
        <strain evidence="2">ASF017062</strain>
        <tissue evidence="2">Abdomen</tissue>
    </source>
</reference>
<dbReference type="EMBL" id="JAWNGG020000085">
    <property type="protein sequence ID" value="KAK9302995.1"/>
    <property type="molecule type" value="Genomic_DNA"/>
</dbReference>
<sequence length="124" mass="13306">MVSIFRDNASLEWWLDLKDGDDAGTSSLSSSSSLLSSSSSLSIDPRPLTTFCAAVSRLGLLYHDAAKCMPPGDKRNQPIHHLAVPPSASLTLLTSGGFPTFHPHGYISFSSVQRFTLVQLTTLA</sequence>